<feature type="domain" description="Enoyl-CoA hydratase/isomerase" evidence="8">
    <location>
        <begin position="2"/>
        <end position="131"/>
    </location>
</feature>
<dbReference type="GO" id="GO:0005739">
    <property type="term" value="C:mitochondrion"/>
    <property type="evidence" value="ECO:0007669"/>
    <property type="project" value="TreeGrafter"/>
</dbReference>
<dbReference type="UniPathway" id="UPA00362"/>
<dbReference type="CDD" id="cd06558">
    <property type="entry name" value="crotonase-like"/>
    <property type="match status" value="1"/>
</dbReference>
<evidence type="ECO:0000256" key="3">
    <source>
        <dbReference type="ARBA" id="ARBA00011915"/>
    </source>
</evidence>
<dbReference type="InterPro" id="IPR032259">
    <property type="entry name" value="HIBYL-CoA-H"/>
</dbReference>
<comment type="caution">
    <text evidence="9">The sequence shown here is derived from an EMBL/GenBank/DDBJ whole genome shotgun (WGS) entry which is preliminary data.</text>
</comment>
<comment type="function">
    <text evidence="6">Hydrolyzes 3-hydroxyisobutyryl-CoA (HIBYL-CoA), a saline catabolite. Has high activity toward isobutyryl-CoA. Could be an isobutyryl-CoA dehydrogenase that functions in valine catabolism. Also hydrolyzes 3-hydroxypropanoyl-CoA.</text>
</comment>
<comment type="similarity">
    <text evidence="2">Belongs to the enoyl-CoA hydratase/isomerase family.</text>
</comment>
<evidence type="ECO:0000256" key="5">
    <source>
        <dbReference type="ARBA" id="ARBA00022801"/>
    </source>
</evidence>
<dbReference type="InterPro" id="IPR045004">
    <property type="entry name" value="ECH_dom"/>
</dbReference>
<feature type="non-terminal residue" evidence="9">
    <location>
        <position position="1"/>
    </location>
</feature>
<dbReference type="AlphaFoldDB" id="A0A814JLT5"/>
<dbReference type="Gene3D" id="3.90.226.10">
    <property type="entry name" value="2-enoyl-CoA Hydratase, Chain A, domain 1"/>
    <property type="match status" value="1"/>
</dbReference>
<accession>A0A814JLT5</accession>
<dbReference type="GO" id="GO:0006574">
    <property type="term" value="P:L-valine catabolic process"/>
    <property type="evidence" value="ECO:0007669"/>
    <property type="project" value="UniProtKB-UniPathway"/>
</dbReference>
<reference evidence="9" key="1">
    <citation type="submission" date="2021-02" db="EMBL/GenBank/DDBJ databases">
        <authorList>
            <person name="Nowell W R."/>
        </authorList>
    </citation>
    <scope>NUCLEOTIDE SEQUENCE</scope>
</reference>
<keyword evidence="5" id="KW-0378">Hydrolase</keyword>
<dbReference type="SUPFAM" id="SSF52096">
    <property type="entry name" value="ClpP/crotonase"/>
    <property type="match status" value="1"/>
</dbReference>
<dbReference type="InterPro" id="IPR029045">
    <property type="entry name" value="ClpP/crotonase-like_dom_sf"/>
</dbReference>
<organism evidence="9 10">
    <name type="scientific">Rotaria sordida</name>
    <dbReference type="NCBI Taxonomy" id="392033"/>
    <lineage>
        <taxon>Eukaryota</taxon>
        <taxon>Metazoa</taxon>
        <taxon>Spiralia</taxon>
        <taxon>Gnathifera</taxon>
        <taxon>Rotifera</taxon>
        <taxon>Eurotatoria</taxon>
        <taxon>Bdelloidea</taxon>
        <taxon>Philodinida</taxon>
        <taxon>Philodinidae</taxon>
        <taxon>Rotaria</taxon>
    </lineage>
</organism>
<dbReference type="EC" id="3.1.2.4" evidence="3"/>
<dbReference type="EMBL" id="CAJNOT010000627">
    <property type="protein sequence ID" value="CAF1038861.1"/>
    <property type="molecule type" value="Genomic_DNA"/>
</dbReference>
<dbReference type="Pfam" id="PF16113">
    <property type="entry name" value="ECH_2"/>
    <property type="match status" value="1"/>
</dbReference>
<evidence type="ECO:0000313" key="10">
    <source>
        <dbReference type="Proteomes" id="UP000663864"/>
    </source>
</evidence>
<protein>
    <recommendedName>
        <fullName evidence="4">3-hydroxyisobutyryl-CoA hydrolase, mitochondrial</fullName>
        <ecNumber evidence="3">3.1.2.4</ecNumber>
    </recommendedName>
    <alternativeName>
        <fullName evidence="7">3-hydroxyisobutyryl-coenzyme A hydrolase</fullName>
    </alternativeName>
</protein>
<evidence type="ECO:0000256" key="2">
    <source>
        <dbReference type="ARBA" id="ARBA00005254"/>
    </source>
</evidence>
<dbReference type="Proteomes" id="UP000663864">
    <property type="component" value="Unassembled WGS sequence"/>
</dbReference>
<name>A0A814JLT5_9BILA</name>
<gene>
    <name evidence="9" type="ORF">ZHD862_LOCUS14442</name>
</gene>
<proteinExistence type="inferred from homology"/>
<sequence>TESRAFSAGSDIKILSMAPSNNENIRTNYLRDEYQLIYLIGTYKLLYVALINGITMGGGCALSVHGSFRIAIQITTVAMPETTIGLFPNAGDSYFLPRLSNNLGVFLGLTGHRLRSMDVVHAGIVTHFVSTN</sequence>
<evidence type="ECO:0000313" key="9">
    <source>
        <dbReference type="EMBL" id="CAF1038861.1"/>
    </source>
</evidence>
<evidence type="ECO:0000259" key="8">
    <source>
        <dbReference type="Pfam" id="PF16113"/>
    </source>
</evidence>
<comment type="catalytic activity">
    <reaction evidence="1">
        <text>3-hydroxy-2-methylpropanoyl-CoA + H2O = 3-hydroxy-2-methylpropanoate + CoA + H(+)</text>
        <dbReference type="Rhea" id="RHEA:20888"/>
        <dbReference type="ChEBI" id="CHEBI:11805"/>
        <dbReference type="ChEBI" id="CHEBI:15377"/>
        <dbReference type="ChEBI" id="CHEBI:15378"/>
        <dbReference type="ChEBI" id="CHEBI:57287"/>
        <dbReference type="ChEBI" id="CHEBI:57340"/>
        <dbReference type="EC" id="3.1.2.4"/>
    </reaction>
</comment>
<evidence type="ECO:0000256" key="6">
    <source>
        <dbReference type="ARBA" id="ARBA00024871"/>
    </source>
</evidence>
<evidence type="ECO:0000256" key="7">
    <source>
        <dbReference type="ARBA" id="ARBA00031181"/>
    </source>
</evidence>
<evidence type="ECO:0000256" key="4">
    <source>
        <dbReference type="ARBA" id="ARBA00016714"/>
    </source>
</evidence>
<evidence type="ECO:0000256" key="1">
    <source>
        <dbReference type="ARBA" id="ARBA00001709"/>
    </source>
</evidence>
<dbReference type="PANTHER" id="PTHR43176">
    <property type="entry name" value="3-HYDROXYISOBUTYRYL-COA HYDROLASE-RELATED"/>
    <property type="match status" value="1"/>
</dbReference>
<dbReference type="GO" id="GO:0003860">
    <property type="term" value="F:3-hydroxyisobutyryl-CoA hydrolase activity"/>
    <property type="evidence" value="ECO:0007669"/>
    <property type="project" value="UniProtKB-EC"/>
</dbReference>
<dbReference type="PANTHER" id="PTHR43176:SF3">
    <property type="entry name" value="3-HYDROXYISOBUTYRYL-COA HYDROLASE, MITOCHONDRIAL"/>
    <property type="match status" value="1"/>
</dbReference>